<organism evidence="1 2">
    <name type="scientific">Cymbomonas tetramitiformis</name>
    <dbReference type="NCBI Taxonomy" id="36881"/>
    <lineage>
        <taxon>Eukaryota</taxon>
        <taxon>Viridiplantae</taxon>
        <taxon>Chlorophyta</taxon>
        <taxon>Pyramimonadophyceae</taxon>
        <taxon>Pyramimonadales</taxon>
        <taxon>Pyramimonadaceae</taxon>
        <taxon>Cymbomonas</taxon>
    </lineage>
</organism>
<keyword evidence="2" id="KW-1185">Reference proteome</keyword>
<accession>A0AAE0FQN4</accession>
<gene>
    <name evidence="1" type="ORF">CYMTET_27233</name>
</gene>
<dbReference type="Proteomes" id="UP001190700">
    <property type="component" value="Unassembled WGS sequence"/>
</dbReference>
<comment type="caution">
    <text evidence="1">The sequence shown here is derived from an EMBL/GenBank/DDBJ whole genome shotgun (WGS) entry which is preliminary data.</text>
</comment>
<dbReference type="EMBL" id="LGRX02014872">
    <property type="protein sequence ID" value="KAK3263997.1"/>
    <property type="molecule type" value="Genomic_DNA"/>
</dbReference>
<evidence type="ECO:0000313" key="2">
    <source>
        <dbReference type="Proteomes" id="UP001190700"/>
    </source>
</evidence>
<reference evidence="1 2" key="1">
    <citation type="journal article" date="2015" name="Genome Biol. Evol.">
        <title>Comparative Genomics of a Bacterivorous Green Alga Reveals Evolutionary Causalities and Consequences of Phago-Mixotrophic Mode of Nutrition.</title>
        <authorList>
            <person name="Burns J.A."/>
            <person name="Paasch A."/>
            <person name="Narechania A."/>
            <person name="Kim E."/>
        </authorList>
    </citation>
    <scope>NUCLEOTIDE SEQUENCE [LARGE SCALE GENOMIC DNA]</scope>
    <source>
        <strain evidence="1 2">PLY_AMNH</strain>
    </source>
</reference>
<dbReference type="AlphaFoldDB" id="A0AAE0FQN4"/>
<sequence>MLLTAPKRKEAVERRASPWDMDVVKRVAKTSMDDKLSTFSGNEPRRLELWDSIYESLKYTFTQATDDNTALSFDLVDTSGEVNEVYNDVLYEALGHVSDLMEIKFPADVYPEPLILDYYNALAKVPAALGAALPPQKAKRQLLAMLDKEFY</sequence>
<name>A0AAE0FQN4_9CHLO</name>
<proteinExistence type="predicted"/>
<protein>
    <submittedName>
        <fullName evidence="1">Uncharacterized protein</fullName>
    </submittedName>
</protein>
<evidence type="ECO:0000313" key="1">
    <source>
        <dbReference type="EMBL" id="KAK3263997.1"/>
    </source>
</evidence>